<keyword evidence="9" id="KW-1185">Reference proteome</keyword>
<proteinExistence type="predicted"/>
<keyword evidence="4" id="KW-0572">Peptidoglycan-anchor</keyword>
<feature type="region of interest" description="Disordered" evidence="5">
    <location>
        <begin position="1"/>
        <end position="37"/>
    </location>
</feature>
<dbReference type="Pfam" id="PF00746">
    <property type="entry name" value="Gram_pos_anchor"/>
    <property type="match status" value="1"/>
</dbReference>
<reference evidence="8 9" key="1">
    <citation type="submission" date="2024-01" db="EMBL/GenBank/DDBJ databases">
        <authorList>
            <person name="Botero Cardona J."/>
        </authorList>
    </citation>
    <scope>NUCLEOTIDE SEQUENCE [LARGE SCALE GENOMIC DNA]</scope>
    <source>
        <strain evidence="8 9">LMG 33000</strain>
    </source>
</reference>
<evidence type="ECO:0000256" key="5">
    <source>
        <dbReference type="SAM" id="MobiDB-lite"/>
    </source>
</evidence>
<keyword evidence="2" id="KW-0964">Secreted</keyword>
<dbReference type="InterPro" id="IPR019931">
    <property type="entry name" value="LPXTG_anchor"/>
</dbReference>
<keyword evidence="6" id="KW-1133">Transmembrane helix</keyword>
<protein>
    <recommendedName>
        <fullName evidence="7">Gram-positive cocci surface proteins LPxTG domain-containing protein</fullName>
    </recommendedName>
</protein>
<evidence type="ECO:0000259" key="7">
    <source>
        <dbReference type="PROSITE" id="PS50847"/>
    </source>
</evidence>
<evidence type="ECO:0000256" key="3">
    <source>
        <dbReference type="ARBA" id="ARBA00022729"/>
    </source>
</evidence>
<sequence length="68" mass="7257">MSDAVSMAQSHTASVASSLSNAKSQQTALPNTGKQAKENNDDAALFMAGMASLTMLGTLEYLRRRHEN</sequence>
<evidence type="ECO:0000313" key="8">
    <source>
        <dbReference type="EMBL" id="CAK8054462.1"/>
    </source>
</evidence>
<feature type="compositionally biased region" description="Polar residues" evidence="5">
    <location>
        <begin position="7"/>
        <end position="34"/>
    </location>
</feature>
<feature type="transmembrane region" description="Helical" evidence="6">
    <location>
        <begin position="43"/>
        <end position="62"/>
    </location>
</feature>
<evidence type="ECO:0000256" key="6">
    <source>
        <dbReference type="SAM" id="Phobius"/>
    </source>
</evidence>
<accession>A0ABP0ESS9</accession>
<dbReference type="PROSITE" id="PS50847">
    <property type="entry name" value="GRAM_POS_ANCHORING"/>
    <property type="match status" value="1"/>
</dbReference>
<dbReference type="EMBL" id="CAWVOH010000002">
    <property type="protein sequence ID" value="CAK8054462.1"/>
    <property type="molecule type" value="Genomic_DNA"/>
</dbReference>
<comment type="caution">
    <text evidence="8">The sequence shown here is derived from an EMBL/GenBank/DDBJ whole genome shotgun (WGS) entry which is preliminary data.</text>
</comment>
<evidence type="ECO:0000256" key="4">
    <source>
        <dbReference type="ARBA" id="ARBA00023088"/>
    </source>
</evidence>
<evidence type="ECO:0000256" key="1">
    <source>
        <dbReference type="ARBA" id="ARBA00022512"/>
    </source>
</evidence>
<organism evidence="8 9">
    <name type="scientific">Eupransor demetentiae</name>
    <dbReference type="NCBI Taxonomy" id="3109584"/>
    <lineage>
        <taxon>Bacteria</taxon>
        <taxon>Bacillati</taxon>
        <taxon>Bacillota</taxon>
        <taxon>Bacilli</taxon>
        <taxon>Lactobacillales</taxon>
        <taxon>Lactobacillaceae</taxon>
        <taxon>Eupransor</taxon>
    </lineage>
</organism>
<keyword evidence="6" id="KW-0812">Transmembrane</keyword>
<dbReference type="Proteomes" id="UP001314241">
    <property type="component" value="Unassembled WGS sequence"/>
</dbReference>
<evidence type="ECO:0000313" key="9">
    <source>
        <dbReference type="Proteomes" id="UP001314241"/>
    </source>
</evidence>
<keyword evidence="3" id="KW-0732">Signal</keyword>
<name>A0ABP0ESS9_9LACO</name>
<evidence type="ECO:0000256" key="2">
    <source>
        <dbReference type="ARBA" id="ARBA00022525"/>
    </source>
</evidence>
<keyword evidence="1" id="KW-0134">Cell wall</keyword>
<feature type="domain" description="Gram-positive cocci surface proteins LPxTG" evidence="7">
    <location>
        <begin position="29"/>
        <end position="68"/>
    </location>
</feature>
<gene>
    <name evidence="8" type="ORF">R54876_GBNLAHCA_01031</name>
</gene>
<keyword evidence="6" id="KW-0472">Membrane</keyword>